<protein>
    <submittedName>
        <fullName evidence="1">Uncharacterized protein</fullName>
    </submittedName>
</protein>
<reference evidence="1 2" key="1">
    <citation type="submission" date="2019-12" db="EMBL/GenBank/DDBJ databases">
        <authorList>
            <person name="Alioto T."/>
            <person name="Alioto T."/>
            <person name="Gomez Garrido J."/>
        </authorList>
    </citation>
    <scope>NUCLEOTIDE SEQUENCE [LARGE SCALE GENOMIC DNA]</scope>
</reference>
<accession>A0A8S0TQM6</accession>
<dbReference type="AlphaFoldDB" id="A0A8S0TQM6"/>
<dbReference type="Proteomes" id="UP000594638">
    <property type="component" value="Unassembled WGS sequence"/>
</dbReference>
<dbReference type="Gramene" id="OE9A117391T1">
    <property type="protein sequence ID" value="OE9A117391C1"/>
    <property type="gene ID" value="OE9A117391"/>
</dbReference>
<gene>
    <name evidence="1" type="ORF">OLEA9_A117391</name>
</gene>
<name>A0A8S0TQM6_OLEEU</name>
<evidence type="ECO:0000313" key="2">
    <source>
        <dbReference type="Proteomes" id="UP000594638"/>
    </source>
</evidence>
<comment type="caution">
    <text evidence="1">The sequence shown here is derived from an EMBL/GenBank/DDBJ whole genome shotgun (WGS) entry which is preliminary data.</text>
</comment>
<dbReference type="EMBL" id="CACTIH010007295">
    <property type="protein sequence ID" value="CAA3008302.1"/>
    <property type="molecule type" value="Genomic_DNA"/>
</dbReference>
<sequence length="147" mass="16588">MPGNQATSLPLPRCIPSTACTSLCPYRSPDASRTWPTHRVLENQDASLPQRGHVLDMACTPCLQTAYKCLKIRWRSYRGQASPRRGQYTVPKNFLEMPEDQAASLPSSRSTPFMACTPSPKNYLEMPEYRAASRMLRGRSLHIMSQK</sequence>
<proteinExistence type="predicted"/>
<keyword evidence="2" id="KW-1185">Reference proteome</keyword>
<organism evidence="1 2">
    <name type="scientific">Olea europaea subsp. europaea</name>
    <dbReference type="NCBI Taxonomy" id="158383"/>
    <lineage>
        <taxon>Eukaryota</taxon>
        <taxon>Viridiplantae</taxon>
        <taxon>Streptophyta</taxon>
        <taxon>Embryophyta</taxon>
        <taxon>Tracheophyta</taxon>
        <taxon>Spermatophyta</taxon>
        <taxon>Magnoliopsida</taxon>
        <taxon>eudicotyledons</taxon>
        <taxon>Gunneridae</taxon>
        <taxon>Pentapetalae</taxon>
        <taxon>asterids</taxon>
        <taxon>lamiids</taxon>
        <taxon>Lamiales</taxon>
        <taxon>Oleaceae</taxon>
        <taxon>Oleeae</taxon>
        <taxon>Olea</taxon>
    </lineage>
</organism>
<evidence type="ECO:0000313" key="1">
    <source>
        <dbReference type="EMBL" id="CAA3008302.1"/>
    </source>
</evidence>